<keyword evidence="4" id="KW-0808">Transferase</keyword>
<keyword evidence="4" id="KW-0548">Nucleotidyltransferase</keyword>
<dbReference type="GO" id="GO:0008233">
    <property type="term" value="F:peptidase activity"/>
    <property type="evidence" value="ECO:0007669"/>
    <property type="project" value="UniProtKB-KW"/>
</dbReference>
<dbReference type="GO" id="GO:0008270">
    <property type="term" value="F:zinc ion binding"/>
    <property type="evidence" value="ECO:0007669"/>
    <property type="project" value="InterPro"/>
</dbReference>
<evidence type="ECO:0000313" key="4">
    <source>
        <dbReference type="EMBL" id="KAK9738287.1"/>
    </source>
</evidence>
<keyword evidence="1" id="KW-0378">Hydrolase</keyword>
<keyword evidence="5" id="KW-1185">Reference proteome</keyword>
<dbReference type="PANTHER" id="PTHR37984">
    <property type="entry name" value="PROTEIN CBG26694"/>
    <property type="match status" value="1"/>
</dbReference>
<gene>
    <name evidence="4" type="ORF">QE152_g9958</name>
</gene>
<dbReference type="Proteomes" id="UP001458880">
    <property type="component" value="Unassembled WGS sequence"/>
</dbReference>
<evidence type="ECO:0000256" key="2">
    <source>
        <dbReference type="SAM" id="MobiDB-lite"/>
    </source>
</evidence>
<sequence length="361" mass="41002">MLSTPNIQSLDVHNDPSTLGERWKKWINRFENFIIAANITEEERKRAMLLHLIGENAFDLYQSLPDPTPQTPPLEPYALAKHKLDMFFQPKINTDFEIFKFRETTQELSETVGQFYARLLKLAQTCNFHDADGEIKSQIILKTHNKELRRYGLTEQPDLSKLLLKARALETTDTQIVKIENKDNETGNGNQSVNGRNTCPARNATCHKCKKQGHFAQVCLSTLHNAAREREKALQERNNKNQVNHTSEQERNNSNGNYSDTSFNIISNVTQAIPTTTVNLNGKNIQFIIDTEYNKVKDLVIKSSKLTYFKVNETTHLHVDAGPKGLGAILSQGNHLKVNITAFASRSLSLAEQKYSHIVNN</sequence>
<dbReference type="InterPro" id="IPR036875">
    <property type="entry name" value="Znf_CCHC_sf"/>
</dbReference>
<reference evidence="4 5" key="1">
    <citation type="journal article" date="2024" name="BMC Genomics">
        <title>De novo assembly and annotation of Popillia japonica's genome with initial clues to its potential as an invasive pest.</title>
        <authorList>
            <person name="Cucini C."/>
            <person name="Boschi S."/>
            <person name="Funari R."/>
            <person name="Cardaioli E."/>
            <person name="Iannotti N."/>
            <person name="Marturano G."/>
            <person name="Paoli F."/>
            <person name="Bruttini M."/>
            <person name="Carapelli A."/>
            <person name="Frati F."/>
            <person name="Nardi F."/>
        </authorList>
    </citation>
    <scope>NUCLEOTIDE SEQUENCE [LARGE SCALE GENOMIC DNA]</scope>
    <source>
        <strain evidence="4">DMR45628</strain>
    </source>
</reference>
<dbReference type="Pfam" id="PF17919">
    <property type="entry name" value="RT_RNaseH_2"/>
    <property type="match status" value="1"/>
</dbReference>
<dbReference type="InterPro" id="IPR043502">
    <property type="entry name" value="DNA/RNA_pol_sf"/>
</dbReference>
<keyword evidence="1" id="KW-0645">Protease</keyword>
<feature type="domain" description="Reverse transcriptase/retrotransposon-derived protein RNase H-like" evidence="3">
    <location>
        <begin position="291"/>
        <end position="357"/>
    </location>
</feature>
<evidence type="ECO:0000313" key="5">
    <source>
        <dbReference type="Proteomes" id="UP001458880"/>
    </source>
</evidence>
<dbReference type="EMBL" id="JASPKY010000088">
    <property type="protein sequence ID" value="KAK9738287.1"/>
    <property type="molecule type" value="Genomic_DNA"/>
</dbReference>
<feature type="compositionally biased region" description="Basic and acidic residues" evidence="2">
    <location>
        <begin position="230"/>
        <end position="239"/>
    </location>
</feature>
<dbReference type="InterPro" id="IPR050951">
    <property type="entry name" value="Retrovirus_Pol_polyprotein"/>
</dbReference>
<dbReference type="GO" id="GO:0006508">
    <property type="term" value="P:proteolysis"/>
    <property type="evidence" value="ECO:0007669"/>
    <property type="project" value="UniProtKB-KW"/>
</dbReference>
<accession>A0AAW1LUW1</accession>
<feature type="compositionally biased region" description="Polar residues" evidence="2">
    <location>
        <begin position="240"/>
        <end position="259"/>
    </location>
</feature>
<protein>
    <submittedName>
        <fullName evidence="4">RNase H-like domain found in reverse transcriptase</fullName>
    </submittedName>
</protein>
<dbReference type="SUPFAM" id="SSF56672">
    <property type="entry name" value="DNA/RNA polymerases"/>
    <property type="match status" value="1"/>
</dbReference>
<dbReference type="GO" id="GO:0003676">
    <property type="term" value="F:nucleic acid binding"/>
    <property type="evidence" value="ECO:0007669"/>
    <property type="project" value="InterPro"/>
</dbReference>
<name>A0AAW1LUW1_POPJA</name>
<organism evidence="4 5">
    <name type="scientific">Popillia japonica</name>
    <name type="common">Japanese beetle</name>
    <dbReference type="NCBI Taxonomy" id="7064"/>
    <lineage>
        <taxon>Eukaryota</taxon>
        <taxon>Metazoa</taxon>
        <taxon>Ecdysozoa</taxon>
        <taxon>Arthropoda</taxon>
        <taxon>Hexapoda</taxon>
        <taxon>Insecta</taxon>
        <taxon>Pterygota</taxon>
        <taxon>Neoptera</taxon>
        <taxon>Endopterygota</taxon>
        <taxon>Coleoptera</taxon>
        <taxon>Polyphaga</taxon>
        <taxon>Scarabaeiformia</taxon>
        <taxon>Scarabaeidae</taxon>
        <taxon>Rutelinae</taxon>
        <taxon>Popillia</taxon>
    </lineage>
</organism>
<dbReference type="InterPro" id="IPR041577">
    <property type="entry name" value="RT_RNaseH_2"/>
</dbReference>
<evidence type="ECO:0000256" key="1">
    <source>
        <dbReference type="ARBA" id="ARBA00022670"/>
    </source>
</evidence>
<dbReference type="PANTHER" id="PTHR37984:SF9">
    <property type="entry name" value="INTEGRASE CATALYTIC DOMAIN-CONTAINING PROTEIN"/>
    <property type="match status" value="1"/>
</dbReference>
<dbReference type="GO" id="GO:0003964">
    <property type="term" value="F:RNA-directed DNA polymerase activity"/>
    <property type="evidence" value="ECO:0007669"/>
    <property type="project" value="UniProtKB-KW"/>
</dbReference>
<evidence type="ECO:0000259" key="3">
    <source>
        <dbReference type="Pfam" id="PF17919"/>
    </source>
</evidence>
<feature type="region of interest" description="Disordered" evidence="2">
    <location>
        <begin position="230"/>
        <end position="259"/>
    </location>
</feature>
<proteinExistence type="predicted"/>
<dbReference type="AlphaFoldDB" id="A0AAW1LUW1"/>
<dbReference type="SUPFAM" id="SSF57756">
    <property type="entry name" value="Retrovirus zinc finger-like domains"/>
    <property type="match status" value="1"/>
</dbReference>
<keyword evidence="4" id="KW-0695">RNA-directed DNA polymerase</keyword>
<comment type="caution">
    <text evidence="4">The sequence shown here is derived from an EMBL/GenBank/DDBJ whole genome shotgun (WGS) entry which is preliminary data.</text>
</comment>